<evidence type="ECO:0008006" key="4">
    <source>
        <dbReference type="Google" id="ProtNLM"/>
    </source>
</evidence>
<gene>
    <name evidence="2" type="ORF">NFX46_16370</name>
</gene>
<dbReference type="EMBL" id="CP099468">
    <property type="protein sequence ID" value="USQ85220.1"/>
    <property type="molecule type" value="Genomic_DNA"/>
</dbReference>
<dbReference type="Proteomes" id="UP001056374">
    <property type="component" value="Chromosome"/>
</dbReference>
<accession>A0ABY4Z9M6</accession>
<reference evidence="2" key="1">
    <citation type="submission" date="2022-06" db="EMBL/GenBank/DDBJ databases">
        <title>Complete genome sequence of soil microorganisms Streptomyces sp. Qhu-M197 isolated from Alpine meadows habitats on the Tibetan Plateau.</title>
        <authorList>
            <person name="Zhang B."/>
            <person name="Xiang X."/>
            <person name="Fan J."/>
        </authorList>
    </citation>
    <scope>NUCLEOTIDE SEQUENCE</scope>
    <source>
        <strain evidence="2">Qhu-M197</strain>
    </source>
</reference>
<protein>
    <recommendedName>
        <fullName evidence="4">Secreted protein</fullName>
    </recommendedName>
</protein>
<feature type="region of interest" description="Disordered" evidence="1">
    <location>
        <begin position="126"/>
        <end position="155"/>
    </location>
</feature>
<feature type="region of interest" description="Disordered" evidence="1">
    <location>
        <begin position="85"/>
        <end position="106"/>
    </location>
</feature>
<dbReference type="InterPro" id="IPR023393">
    <property type="entry name" value="START-like_dom_sf"/>
</dbReference>
<evidence type="ECO:0000256" key="1">
    <source>
        <dbReference type="SAM" id="MobiDB-lite"/>
    </source>
</evidence>
<evidence type="ECO:0000313" key="3">
    <source>
        <dbReference type="Proteomes" id="UP001056374"/>
    </source>
</evidence>
<proteinExistence type="predicted"/>
<keyword evidence="3" id="KW-1185">Reference proteome</keyword>
<dbReference type="RefSeq" id="WP_252550028.1">
    <property type="nucleotide sequence ID" value="NZ_CP099468.1"/>
</dbReference>
<evidence type="ECO:0000313" key="2">
    <source>
        <dbReference type="EMBL" id="USQ85220.1"/>
    </source>
</evidence>
<organism evidence="2 3">
    <name type="scientific">Streptomyces phaeoluteigriseus</name>
    <dbReference type="NCBI Taxonomy" id="114686"/>
    <lineage>
        <taxon>Bacteria</taxon>
        <taxon>Bacillati</taxon>
        <taxon>Actinomycetota</taxon>
        <taxon>Actinomycetes</taxon>
        <taxon>Kitasatosporales</taxon>
        <taxon>Streptomycetaceae</taxon>
        <taxon>Streptomyces</taxon>
        <taxon>Streptomyces aurantiacus group</taxon>
    </lineage>
</organism>
<sequence length="155" mass="16581">MTSRKSLWAAAAALAAGAVVVRRSTVRPADPAAADRWLTVTINRGPADIQPDKLPAPLQEYGDRIETRIRPAPGDRGTELAVRLRKTRSGASDSVPARLAGQDPRQDLRRALREAKSLLEAGEVLLPDAPPTTHDTPGFKHKSDGCVRAVIRPGG</sequence>
<dbReference type="Gene3D" id="3.30.530.20">
    <property type="match status" value="1"/>
</dbReference>
<name>A0ABY4Z9M6_9ACTN</name>